<dbReference type="Proteomes" id="UP000182725">
    <property type="component" value="Unassembled WGS sequence"/>
</dbReference>
<proteinExistence type="predicted"/>
<reference evidence="1 2" key="1">
    <citation type="submission" date="2016-10" db="EMBL/GenBank/DDBJ databases">
        <authorList>
            <person name="de Groot N.N."/>
        </authorList>
    </citation>
    <scope>NUCLEOTIDE SEQUENCE [LARGE SCALE GENOMIC DNA]</scope>
    <source>
        <strain evidence="1 2">DSM 22274</strain>
    </source>
</reference>
<organism evidence="1 2">
    <name type="scientific">Arthrobacter alpinus</name>
    <dbReference type="NCBI Taxonomy" id="656366"/>
    <lineage>
        <taxon>Bacteria</taxon>
        <taxon>Bacillati</taxon>
        <taxon>Actinomycetota</taxon>
        <taxon>Actinomycetes</taxon>
        <taxon>Micrococcales</taxon>
        <taxon>Micrococcaceae</taxon>
        <taxon>Arthrobacter</taxon>
    </lineage>
</organism>
<accession>A0A1H5LQ68</accession>
<protein>
    <submittedName>
        <fullName evidence="1">Uncharacterized protein</fullName>
    </submittedName>
</protein>
<name>A0A1H5LQ68_9MICC</name>
<sequence>MGCSAKLKVGDLRWRVARSEPVGRGQYQFATRLPLPARATPTGWPEDMNLFSWGRKSVVAGTIVLLAAFLASCAPESMSTSEACRAYKDMYVNSPDRGAVSEAAGRYQVGYLLDFSKSIDGVLGDGFAEQADFWQQAIEVMSAGEDFPQQLHDMHGAANKKIWGVCGYPWE</sequence>
<dbReference type="AlphaFoldDB" id="A0A1H5LQ68"/>
<dbReference type="EMBL" id="FNTV01000001">
    <property type="protein sequence ID" value="SEE79206.1"/>
    <property type="molecule type" value="Genomic_DNA"/>
</dbReference>
<evidence type="ECO:0000313" key="2">
    <source>
        <dbReference type="Proteomes" id="UP000182725"/>
    </source>
</evidence>
<gene>
    <name evidence="1" type="ORF">SAMN04489740_2554</name>
</gene>
<evidence type="ECO:0000313" key="1">
    <source>
        <dbReference type="EMBL" id="SEE79206.1"/>
    </source>
</evidence>